<keyword evidence="4" id="KW-1185">Reference proteome</keyword>
<dbReference type="PANTHER" id="PTHR35535:SF2">
    <property type="entry name" value="DUF306 DOMAIN-CONTAINING PROTEIN"/>
    <property type="match status" value="1"/>
</dbReference>
<dbReference type="InterPro" id="IPR053147">
    <property type="entry name" value="Hsp_HslJ-like"/>
</dbReference>
<dbReference type="EMBL" id="JACCFP010000001">
    <property type="protein sequence ID" value="NYJ01406.1"/>
    <property type="molecule type" value="Genomic_DNA"/>
</dbReference>
<dbReference type="InterPro" id="IPR038670">
    <property type="entry name" value="HslJ-like_sf"/>
</dbReference>
<dbReference type="InterPro" id="IPR005184">
    <property type="entry name" value="DUF306_Meta_HslJ"/>
</dbReference>
<keyword evidence="1" id="KW-0732">Signal</keyword>
<accession>A0A853C321</accession>
<dbReference type="PROSITE" id="PS51257">
    <property type="entry name" value="PROKAR_LIPOPROTEIN"/>
    <property type="match status" value="1"/>
</dbReference>
<dbReference type="RefSeq" id="WP_179667896.1">
    <property type="nucleotide sequence ID" value="NZ_JACCFP010000001.1"/>
</dbReference>
<comment type="caution">
    <text evidence="3">The sequence shown here is derived from an EMBL/GenBank/DDBJ whole genome shotgun (WGS) entry which is preliminary data.</text>
</comment>
<evidence type="ECO:0000313" key="4">
    <source>
        <dbReference type="Proteomes" id="UP000530424"/>
    </source>
</evidence>
<feature type="chain" id="PRO_5038688824" evidence="1">
    <location>
        <begin position="25"/>
        <end position="182"/>
    </location>
</feature>
<dbReference type="PANTHER" id="PTHR35535">
    <property type="entry name" value="HEAT SHOCK PROTEIN HSLJ"/>
    <property type="match status" value="1"/>
</dbReference>
<keyword evidence="3" id="KW-0346">Stress response</keyword>
<dbReference type="Pfam" id="PF03724">
    <property type="entry name" value="META"/>
    <property type="match status" value="1"/>
</dbReference>
<name>A0A853C321_9ACTN</name>
<dbReference type="Gene3D" id="2.40.128.270">
    <property type="match status" value="1"/>
</dbReference>
<dbReference type="Proteomes" id="UP000530424">
    <property type="component" value="Unassembled WGS sequence"/>
</dbReference>
<evidence type="ECO:0000256" key="1">
    <source>
        <dbReference type="SAM" id="SignalP"/>
    </source>
</evidence>
<reference evidence="3 4" key="1">
    <citation type="submission" date="2020-07" db="EMBL/GenBank/DDBJ databases">
        <title>Sequencing the genomes of 1000 actinobacteria strains.</title>
        <authorList>
            <person name="Klenk H.-P."/>
        </authorList>
    </citation>
    <scope>NUCLEOTIDE SEQUENCE [LARGE SCALE GENOMIC DNA]</scope>
    <source>
        <strain evidence="3 4">DSM 103833</strain>
    </source>
</reference>
<evidence type="ECO:0000259" key="2">
    <source>
        <dbReference type="Pfam" id="PF03724"/>
    </source>
</evidence>
<evidence type="ECO:0000313" key="3">
    <source>
        <dbReference type="EMBL" id="NYJ01406.1"/>
    </source>
</evidence>
<organism evidence="3 4">
    <name type="scientific">Nocardioides thalensis</name>
    <dbReference type="NCBI Taxonomy" id="1914755"/>
    <lineage>
        <taxon>Bacteria</taxon>
        <taxon>Bacillati</taxon>
        <taxon>Actinomycetota</taxon>
        <taxon>Actinomycetes</taxon>
        <taxon>Propionibacteriales</taxon>
        <taxon>Nocardioidaceae</taxon>
        <taxon>Nocardioides</taxon>
    </lineage>
</organism>
<proteinExistence type="predicted"/>
<sequence>MIKLAPLAPLATAGAAVLALSVLAGCGGADSDSATDDSGANIGAADVSMADLEGLTFEASTPDALDSAKQSLVEGSPITVGFENSNLSASAGCNGLGGKVAVDGGTLDVEGGLVGTEMACGDAVMAQERWLSDFLTSAPEISLDGDTLTLSGDDGTLTLVAVEGGEAPADPDEPDDGVSSLN</sequence>
<dbReference type="AlphaFoldDB" id="A0A853C321"/>
<protein>
    <submittedName>
        <fullName evidence="3">Heat shock protein HslJ</fullName>
    </submittedName>
</protein>
<feature type="domain" description="DUF306" evidence="2">
    <location>
        <begin position="70"/>
        <end position="158"/>
    </location>
</feature>
<gene>
    <name evidence="3" type="ORF">HNR19_002104</name>
</gene>
<feature type="signal peptide" evidence="1">
    <location>
        <begin position="1"/>
        <end position="24"/>
    </location>
</feature>